<dbReference type="Proteomes" id="UP000377224">
    <property type="component" value="Unassembled WGS sequence"/>
</dbReference>
<name>A0A5E7QEL5_PSEFL</name>
<reference evidence="1 2" key="1">
    <citation type="submission" date="2019-09" db="EMBL/GenBank/DDBJ databases">
        <authorList>
            <person name="Chandra G."/>
            <person name="Truman W A."/>
        </authorList>
    </citation>
    <scope>NUCLEOTIDE SEQUENCE [LARGE SCALE GENOMIC DNA]</scope>
    <source>
        <strain evidence="1">PS896</strain>
    </source>
</reference>
<protein>
    <submittedName>
        <fullName evidence="1">Uncharacterized protein</fullName>
    </submittedName>
</protein>
<evidence type="ECO:0000313" key="2">
    <source>
        <dbReference type="Proteomes" id="UP000377224"/>
    </source>
</evidence>
<dbReference type="AlphaFoldDB" id="A0A5E7QEL5"/>
<organism evidence="1 2">
    <name type="scientific">Pseudomonas fluorescens</name>
    <dbReference type="NCBI Taxonomy" id="294"/>
    <lineage>
        <taxon>Bacteria</taxon>
        <taxon>Pseudomonadati</taxon>
        <taxon>Pseudomonadota</taxon>
        <taxon>Gammaproteobacteria</taxon>
        <taxon>Pseudomonadales</taxon>
        <taxon>Pseudomonadaceae</taxon>
        <taxon>Pseudomonas</taxon>
    </lineage>
</organism>
<proteinExistence type="predicted"/>
<accession>A0A5E7QEL5</accession>
<sequence>MPIRGMAMPPYWAPAQALETRSQQLVLSSAWPSRSQWNWTLTRPYSSQWISSPFGPVTTALWLPRMRGFGWRRGGRLGTSHGVAWKRLR</sequence>
<evidence type="ECO:0000313" key="1">
    <source>
        <dbReference type="EMBL" id="VVP57383.1"/>
    </source>
</evidence>
<dbReference type="EMBL" id="CABVIN010000022">
    <property type="protein sequence ID" value="VVP57383.1"/>
    <property type="molecule type" value="Genomic_DNA"/>
</dbReference>
<gene>
    <name evidence="1" type="ORF">PS896_05808</name>
</gene>